<comment type="caution">
    <text evidence="1">The sequence shown here is derived from an EMBL/GenBank/DDBJ whole genome shotgun (WGS) entry which is preliminary data.</text>
</comment>
<name>A0A9P8P8Y3_9ASCO</name>
<proteinExistence type="predicted"/>
<protein>
    <submittedName>
        <fullName evidence="1">Uncharacterized protein</fullName>
    </submittedName>
</protein>
<organism evidence="1 2">
    <name type="scientific">Ogataea philodendri</name>
    <dbReference type="NCBI Taxonomy" id="1378263"/>
    <lineage>
        <taxon>Eukaryota</taxon>
        <taxon>Fungi</taxon>
        <taxon>Dikarya</taxon>
        <taxon>Ascomycota</taxon>
        <taxon>Saccharomycotina</taxon>
        <taxon>Pichiomycetes</taxon>
        <taxon>Pichiales</taxon>
        <taxon>Pichiaceae</taxon>
        <taxon>Ogataea</taxon>
    </lineage>
</organism>
<reference evidence="1" key="1">
    <citation type="journal article" date="2021" name="Open Biol.">
        <title>Shared evolutionary footprints suggest mitochondrial oxidative damage underlies multiple complex I losses in fungi.</title>
        <authorList>
            <person name="Schikora-Tamarit M.A."/>
            <person name="Marcet-Houben M."/>
            <person name="Nosek J."/>
            <person name="Gabaldon T."/>
        </authorList>
    </citation>
    <scope>NUCLEOTIDE SEQUENCE</scope>
    <source>
        <strain evidence="1">CBS6075</strain>
    </source>
</reference>
<sequence length="168" mass="19060">MSKSEAIRKACGGSITHELCLMASEHHYTLDPNGVSQTGTSQQQLVRTQWDLTSVQIQRALVRVQTAIWTFTHDFSLATHQFLRCQKTSGFFLRLFDFQIGFSVQVSSLNVAQSFWLRRAEQDQICRERLLAFNSHNVSDSDINPFLDHVLSGLDIQHLDLGPVQLVV</sequence>
<accession>A0A9P8P8Y3</accession>
<evidence type="ECO:0000313" key="2">
    <source>
        <dbReference type="Proteomes" id="UP000769157"/>
    </source>
</evidence>
<dbReference type="RefSeq" id="XP_046062207.1">
    <property type="nucleotide sequence ID" value="XM_046203980.1"/>
</dbReference>
<dbReference type="EMBL" id="JAEUBE010000183">
    <property type="protein sequence ID" value="KAH3667395.1"/>
    <property type="molecule type" value="Genomic_DNA"/>
</dbReference>
<gene>
    <name evidence="1" type="ORF">OGAPHI_003044</name>
</gene>
<keyword evidence="2" id="KW-1185">Reference proteome</keyword>
<dbReference type="GeneID" id="70235011"/>
<evidence type="ECO:0000313" key="1">
    <source>
        <dbReference type="EMBL" id="KAH3667395.1"/>
    </source>
</evidence>
<dbReference type="AlphaFoldDB" id="A0A9P8P8Y3"/>
<reference evidence="1" key="2">
    <citation type="submission" date="2021-01" db="EMBL/GenBank/DDBJ databases">
        <authorList>
            <person name="Schikora-Tamarit M.A."/>
        </authorList>
    </citation>
    <scope>NUCLEOTIDE SEQUENCE</scope>
    <source>
        <strain evidence="1">CBS6075</strain>
    </source>
</reference>
<dbReference type="Proteomes" id="UP000769157">
    <property type="component" value="Unassembled WGS sequence"/>
</dbReference>